<dbReference type="GO" id="GO:0045892">
    <property type="term" value="P:negative regulation of DNA-templated transcription"/>
    <property type="evidence" value="ECO:0007669"/>
    <property type="project" value="TreeGrafter"/>
</dbReference>
<feature type="compositionally biased region" description="Low complexity" evidence="5">
    <location>
        <begin position="144"/>
        <end position="154"/>
    </location>
</feature>
<keyword evidence="9" id="KW-1185">Reference proteome</keyword>
<evidence type="ECO:0000313" key="9">
    <source>
        <dbReference type="Proteomes" id="UP000257109"/>
    </source>
</evidence>
<feature type="compositionally biased region" description="Polar residues" evidence="5">
    <location>
        <begin position="177"/>
        <end position="208"/>
    </location>
</feature>
<dbReference type="InterPro" id="IPR012463">
    <property type="entry name" value="Ninja_motif"/>
</dbReference>
<proteinExistence type="inferred from homology"/>
<comment type="similarity">
    <text evidence="2 4">Belongs to the Ninja family.</text>
</comment>
<comment type="subcellular location">
    <subcellularLocation>
        <location evidence="1 4">Nucleus</location>
    </subcellularLocation>
</comment>
<dbReference type="GO" id="GO:0005634">
    <property type="term" value="C:nucleus"/>
    <property type="evidence" value="ECO:0007669"/>
    <property type="project" value="UniProtKB-SubCell"/>
</dbReference>
<keyword evidence="3 4" id="KW-0539">Nucleus</keyword>
<name>A0A371FGB9_MUCPR</name>
<gene>
    <name evidence="8" type="primary">AFP3</name>
    <name evidence="8" type="ORF">CR513_42554</name>
</gene>
<feature type="region of interest" description="Disordered" evidence="5">
    <location>
        <begin position="20"/>
        <end position="41"/>
    </location>
</feature>
<feature type="region of interest" description="Disordered" evidence="5">
    <location>
        <begin position="238"/>
        <end position="305"/>
    </location>
</feature>
<evidence type="ECO:0000256" key="4">
    <source>
        <dbReference type="RuleBase" id="RU369029"/>
    </source>
</evidence>
<feature type="non-terminal residue" evidence="8">
    <location>
        <position position="1"/>
    </location>
</feature>
<evidence type="ECO:0000256" key="2">
    <source>
        <dbReference type="ARBA" id="ARBA00006081"/>
    </source>
</evidence>
<dbReference type="Pfam" id="PF07897">
    <property type="entry name" value="EAR"/>
    <property type="match status" value="1"/>
</dbReference>
<dbReference type="OrthoDB" id="667358at2759"/>
<evidence type="ECO:0000313" key="8">
    <source>
        <dbReference type="EMBL" id="RDX77336.1"/>
    </source>
</evidence>
<evidence type="ECO:0000256" key="5">
    <source>
        <dbReference type="SAM" id="MobiDB-lite"/>
    </source>
</evidence>
<evidence type="ECO:0000256" key="1">
    <source>
        <dbReference type="ARBA" id="ARBA00004123"/>
    </source>
</evidence>
<dbReference type="AlphaFoldDB" id="A0A371FGB9"/>
<dbReference type="GO" id="GO:0007165">
    <property type="term" value="P:signal transduction"/>
    <property type="evidence" value="ECO:0007669"/>
    <property type="project" value="InterPro"/>
</dbReference>
<protein>
    <recommendedName>
        <fullName evidence="4">Ninja-family protein</fullName>
    </recommendedName>
    <alternativeName>
        <fullName evidence="4">ABI-binding protein</fullName>
    </alternativeName>
</protein>
<dbReference type="PANTHER" id="PTHR31413">
    <property type="entry name" value="AFP HOMOLOG 2"/>
    <property type="match status" value="1"/>
</dbReference>
<feature type="domain" description="Tify" evidence="7">
    <location>
        <begin position="325"/>
        <end position="358"/>
    </location>
</feature>
<dbReference type="Proteomes" id="UP000257109">
    <property type="component" value="Unassembled WGS sequence"/>
</dbReference>
<evidence type="ECO:0000259" key="6">
    <source>
        <dbReference type="Pfam" id="PF07897"/>
    </source>
</evidence>
<evidence type="ECO:0000256" key="3">
    <source>
        <dbReference type="ARBA" id="ARBA00023242"/>
    </source>
</evidence>
<feature type="region of interest" description="Disordered" evidence="5">
    <location>
        <begin position="128"/>
        <end position="208"/>
    </location>
</feature>
<comment type="function">
    <text evidence="4">Acts as a negative regulator of abscisic acid (ABA) response.</text>
</comment>
<evidence type="ECO:0000259" key="7">
    <source>
        <dbReference type="Pfam" id="PF16135"/>
    </source>
</evidence>
<dbReference type="Pfam" id="PF16135">
    <property type="entry name" value="TDBD"/>
    <property type="match status" value="1"/>
</dbReference>
<dbReference type="PANTHER" id="PTHR31413:SF15">
    <property type="entry name" value="NINJA-FAMILY PROTEIN"/>
    <property type="match status" value="1"/>
</dbReference>
<sequence length="365" mass="40095">MVEVEEIELELGLSIGGSFGKNTVEKPAQDSNGMRVDPHPHEKREIQALRRMEARKKRELKRERVEPEWERSFKREKMDCHNGINGAWTTSPFHVRQFAAVQYLPLHNGFSLPCWVGREKNAAGVDAVNGGDRKAKSNGSSRCSSSAVSDYQSSSREDGGSTDSHSHSVHSLAEPPQLNSSKEISMGTQPEESASASSNPIGPKQGTNTQERKHIVFETQPKQGHTAQDRKHIVFEAQPKPNLTSPEPMKLKPDPPPSNEAFPMPLSNENSSTSPSMETKVDMGKKPPKPLSHISSLPQMPYVSTKGNNGKTVNGFLYRYTKSEVSIVCVCHGSTFSPAEFVQHAGGTDISHPLRHITVIPSAFG</sequence>
<comment type="caution">
    <text evidence="8">The sequence shown here is derived from an EMBL/GenBank/DDBJ whole genome shotgun (WGS) entry which is preliminary data.</text>
</comment>
<feature type="domain" description="Ethylene-responsive binding factor-associated repression" evidence="6">
    <location>
        <begin position="3"/>
        <end position="31"/>
    </location>
</feature>
<dbReference type="STRING" id="157652.A0A371FGB9"/>
<dbReference type="EMBL" id="QJKJ01009201">
    <property type="protein sequence ID" value="RDX77336.1"/>
    <property type="molecule type" value="Genomic_DNA"/>
</dbReference>
<dbReference type="InterPro" id="IPR032308">
    <property type="entry name" value="TDBD"/>
</dbReference>
<dbReference type="InterPro" id="IPR031307">
    <property type="entry name" value="Ninja_fam"/>
</dbReference>
<accession>A0A371FGB9</accession>
<organism evidence="8 9">
    <name type="scientific">Mucuna pruriens</name>
    <name type="common">Velvet bean</name>
    <name type="synonym">Dolichos pruriens</name>
    <dbReference type="NCBI Taxonomy" id="157652"/>
    <lineage>
        <taxon>Eukaryota</taxon>
        <taxon>Viridiplantae</taxon>
        <taxon>Streptophyta</taxon>
        <taxon>Embryophyta</taxon>
        <taxon>Tracheophyta</taxon>
        <taxon>Spermatophyta</taxon>
        <taxon>Magnoliopsida</taxon>
        <taxon>eudicotyledons</taxon>
        <taxon>Gunneridae</taxon>
        <taxon>Pentapetalae</taxon>
        <taxon>rosids</taxon>
        <taxon>fabids</taxon>
        <taxon>Fabales</taxon>
        <taxon>Fabaceae</taxon>
        <taxon>Papilionoideae</taxon>
        <taxon>50 kb inversion clade</taxon>
        <taxon>NPAAA clade</taxon>
        <taxon>indigoferoid/millettioid clade</taxon>
        <taxon>Phaseoleae</taxon>
        <taxon>Mucuna</taxon>
    </lineage>
</organism>
<feature type="compositionally biased region" description="Polar residues" evidence="5">
    <location>
        <begin position="267"/>
        <end position="277"/>
    </location>
</feature>
<reference evidence="8" key="1">
    <citation type="submission" date="2018-05" db="EMBL/GenBank/DDBJ databases">
        <title>Draft genome of Mucuna pruriens seed.</title>
        <authorList>
            <person name="Nnadi N.E."/>
            <person name="Vos R."/>
            <person name="Hasami M.H."/>
            <person name="Devisetty U.K."/>
            <person name="Aguiy J.C."/>
        </authorList>
    </citation>
    <scope>NUCLEOTIDE SEQUENCE [LARGE SCALE GENOMIC DNA]</scope>
    <source>
        <strain evidence="8">JCA_2017</strain>
    </source>
</reference>